<dbReference type="SUPFAM" id="SSF56672">
    <property type="entry name" value="DNA/RNA polymerases"/>
    <property type="match status" value="1"/>
</dbReference>
<dbReference type="InterPro" id="IPR050951">
    <property type="entry name" value="Retrovirus_Pol_polyprotein"/>
</dbReference>
<dbReference type="Proteomes" id="UP000762676">
    <property type="component" value="Unassembled WGS sequence"/>
</dbReference>
<dbReference type="Pfam" id="PF17919">
    <property type="entry name" value="RT_RNaseH_2"/>
    <property type="match status" value="1"/>
</dbReference>
<keyword evidence="4" id="KW-1185">Reference proteome</keyword>
<sequence length="380" mass="42410">MNRLSFGISSAPEIFQRRISEVLKDIDGVICHMDDILIHLSDQTTHNKRVKDVLKRLQEAGLTLNEKCKFSKDEIKFLGHIIDSRGIRADLQKVEAIINFPAPNNITELQRFLGMINQLAKFTPDITSRTEPLRQLLKQDSLWPWDHPQDESFQAIKKILSSSPVLAHYCVGRESIIAVDTSNAGLGAVLLQVQPDGSRRPVSYISRSLTSAEKNYAVIGKEALAATWASERFSEYILGSQYTIETDHKPLVPLLTTKELHKMPPRIQRFRLGLMRFKPNVIHVSGKQQITADALSRAPASLPSSADVALVNHADALAQQTLDNLPASLCKLQDIITQQQSDPGVKRDTHLLPKRMASIYAPKPSSSAVLGKSTLPYHHR</sequence>
<name>A0AAV4IM51_9GAST</name>
<gene>
    <name evidence="3" type="ORF">ElyMa_006655000</name>
</gene>
<keyword evidence="1" id="KW-0511">Multifunctional enzyme</keyword>
<evidence type="ECO:0000256" key="1">
    <source>
        <dbReference type="ARBA" id="ARBA00023268"/>
    </source>
</evidence>
<dbReference type="InterPro" id="IPR000477">
    <property type="entry name" value="RT_dom"/>
</dbReference>
<dbReference type="FunFam" id="3.30.70.270:FF:000023">
    <property type="entry name" value="Pol"/>
    <property type="match status" value="1"/>
</dbReference>
<dbReference type="InterPro" id="IPR043128">
    <property type="entry name" value="Rev_trsase/Diguanyl_cyclase"/>
</dbReference>
<dbReference type="GO" id="GO:0003824">
    <property type="term" value="F:catalytic activity"/>
    <property type="evidence" value="ECO:0007669"/>
    <property type="project" value="UniProtKB-KW"/>
</dbReference>
<dbReference type="CDD" id="cd01647">
    <property type="entry name" value="RT_LTR"/>
    <property type="match status" value="1"/>
</dbReference>
<dbReference type="PROSITE" id="PS50878">
    <property type="entry name" value="RT_POL"/>
    <property type="match status" value="1"/>
</dbReference>
<dbReference type="CDD" id="cd09274">
    <property type="entry name" value="RNase_HI_RT_Ty3"/>
    <property type="match status" value="1"/>
</dbReference>
<dbReference type="PANTHER" id="PTHR37984">
    <property type="entry name" value="PROTEIN CBG26694"/>
    <property type="match status" value="1"/>
</dbReference>
<dbReference type="PANTHER" id="PTHR37984:SF5">
    <property type="entry name" value="PROTEIN NYNRIN-LIKE"/>
    <property type="match status" value="1"/>
</dbReference>
<evidence type="ECO:0000313" key="3">
    <source>
        <dbReference type="EMBL" id="GFS10775.1"/>
    </source>
</evidence>
<accession>A0AAV4IM51</accession>
<dbReference type="InterPro" id="IPR041577">
    <property type="entry name" value="RT_RNaseH_2"/>
</dbReference>
<evidence type="ECO:0000259" key="2">
    <source>
        <dbReference type="PROSITE" id="PS50878"/>
    </source>
</evidence>
<dbReference type="AlphaFoldDB" id="A0AAV4IM51"/>
<dbReference type="InterPro" id="IPR043502">
    <property type="entry name" value="DNA/RNA_pol_sf"/>
</dbReference>
<dbReference type="Pfam" id="PF00078">
    <property type="entry name" value="RVT_1"/>
    <property type="match status" value="1"/>
</dbReference>
<evidence type="ECO:0000313" key="4">
    <source>
        <dbReference type="Proteomes" id="UP000762676"/>
    </source>
</evidence>
<feature type="domain" description="Reverse transcriptase" evidence="2">
    <location>
        <begin position="1"/>
        <end position="82"/>
    </location>
</feature>
<proteinExistence type="predicted"/>
<dbReference type="FunFam" id="3.10.20.370:FF:000001">
    <property type="entry name" value="Retrovirus-related Pol polyprotein from transposon 17.6-like protein"/>
    <property type="match status" value="1"/>
</dbReference>
<dbReference type="Gene3D" id="3.30.70.270">
    <property type="match status" value="2"/>
</dbReference>
<comment type="caution">
    <text evidence="3">The sequence shown here is derived from an EMBL/GenBank/DDBJ whole genome shotgun (WGS) entry which is preliminary data.</text>
</comment>
<protein>
    <submittedName>
        <fullName evidence="3">Pol polyprotein</fullName>
    </submittedName>
</protein>
<dbReference type="FunFam" id="3.30.70.270:FF:000003">
    <property type="entry name" value="Transposon Ty3-G Gag-Pol polyprotein"/>
    <property type="match status" value="1"/>
</dbReference>
<organism evidence="3 4">
    <name type="scientific">Elysia marginata</name>
    <dbReference type="NCBI Taxonomy" id="1093978"/>
    <lineage>
        <taxon>Eukaryota</taxon>
        <taxon>Metazoa</taxon>
        <taxon>Spiralia</taxon>
        <taxon>Lophotrochozoa</taxon>
        <taxon>Mollusca</taxon>
        <taxon>Gastropoda</taxon>
        <taxon>Heterobranchia</taxon>
        <taxon>Euthyneura</taxon>
        <taxon>Panpulmonata</taxon>
        <taxon>Sacoglossa</taxon>
        <taxon>Placobranchoidea</taxon>
        <taxon>Plakobranchidae</taxon>
        <taxon>Elysia</taxon>
    </lineage>
</organism>
<dbReference type="EMBL" id="BMAT01013347">
    <property type="protein sequence ID" value="GFS10775.1"/>
    <property type="molecule type" value="Genomic_DNA"/>
</dbReference>
<reference evidence="3 4" key="1">
    <citation type="journal article" date="2021" name="Elife">
        <title>Chloroplast acquisition without the gene transfer in kleptoplastic sea slugs, Plakobranchus ocellatus.</title>
        <authorList>
            <person name="Maeda T."/>
            <person name="Takahashi S."/>
            <person name="Yoshida T."/>
            <person name="Shimamura S."/>
            <person name="Takaki Y."/>
            <person name="Nagai Y."/>
            <person name="Toyoda A."/>
            <person name="Suzuki Y."/>
            <person name="Arimoto A."/>
            <person name="Ishii H."/>
            <person name="Satoh N."/>
            <person name="Nishiyama T."/>
            <person name="Hasebe M."/>
            <person name="Maruyama T."/>
            <person name="Minagawa J."/>
            <person name="Obokata J."/>
            <person name="Shigenobu S."/>
        </authorList>
    </citation>
    <scope>NUCLEOTIDE SEQUENCE [LARGE SCALE GENOMIC DNA]</scope>
</reference>
<dbReference type="Gene3D" id="3.10.20.370">
    <property type="match status" value="1"/>
</dbReference>